<gene>
    <name evidence="1" type="ORF">GCM10011516_27310</name>
</gene>
<dbReference type="AlphaFoldDB" id="A0A8H9G1D5"/>
<dbReference type="RefSeq" id="WP_182498271.1">
    <property type="nucleotide sequence ID" value="NZ_BMKM01000008.1"/>
</dbReference>
<organism evidence="1 2">
    <name type="scientific">Sphingobacterium cellulitidis</name>
    <dbReference type="NCBI Taxonomy" id="1768011"/>
    <lineage>
        <taxon>Bacteria</taxon>
        <taxon>Pseudomonadati</taxon>
        <taxon>Bacteroidota</taxon>
        <taxon>Sphingobacteriia</taxon>
        <taxon>Sphingobacteriales</taxon>
        <taxon>Sphingobacteriaceae</taxon>
        <taxon>Sphingobacterium</taxon>
    </lineage>
</organism>
<dbReference type="InterPro" id="IPR027417">
    <property type="entry name" value="P-loop_NTPase"/>
</dbReference>
<proteinExistence type="predicted"/>
<protein>
    <recommendedName>
        <fullName evidence="3">Terminase-like family protein</fullName>
    </recommendedName>
</protein>
<reference evidence="1" key="1">
    <citation type="journal article" date="2014" name="Int. J. Syst. Evol. Microbiol.">
        <title>Complete genome sequence of Corynebacterium casei LMG S-19264T (=DSM 44701T), isolated from a smear-ripened cheese.</title>
        <authorList>
            <consortium name="US DOE Joint Genome Institute (JGI-PGF)"/>
            <person name="Walter F."/>
            <person name="Albersmeier A."/>
            <person name="Kalinowski J."/>
            <person name="Ruckert C."/>
        </authorList>
    </citation>
    <scope>NUCLEOTIDE SEQUENCE</scope>
    <source>
        <strain evidence="1">CGMCC 1.15966</strain>
    </source>
</reference>
<comment type="caution">
    <text evidence="1">The sequence shown here is derived from an EMBL/GenBank/DDBJ whole genome shotgun (WGS) entry which is preliminary data.</text>
</comment>
<reference evidence="1" key="2">
    <citation type="submission" date="2020-09" db="EMBL/GenBank/DDBJ databases">
        <authorList>
            <person name="Sun Q."/>
            <person name="Zhou Y."/>
        </authorList>
    </citation>
    <scope>NUCLEOTIDE SEQUENCE</scope>
    <source>
        <strain evidence="1">CGMCC 1.15966</strain>
    </source>
</reference>
<accession>A0A8H9G1D5</accession>
<dbReference type="Gene3D" id="3.40.50.300">
    <property type="entry name" value="P-loop containing nucleotide triphosphate hydrolases"/>
    <property type="match status" value="1"/>
</dbReference>
<sequence>MSTANIKLQNPHPAQKEILQSKAKRVVINAGRQFGKTSLMLNISIKEMLQSKYKNNKLPAVLYVTPTTSLGVDVFKELLSYIPEEVIEEMNQTRLYFKLKNGSTFRIISAESGETAFRGKRHSLVICDEFAHYKDAKNLFLNGIEPTLLSYDGGRVFFISTPKGQNYFFEVYNRGKNKLNGWESFHFTTYDNPYLSKSYIDSKKEEMGELPFNQEILGIFASNAANPFGSHIRKNIIPTLVKGTSDVFGVDLAKSLDFSVVLGIKANKEKSCAEMSYFERWQGLDWNIVKEKILALPKSKEVCIDSTGVGDPMMDFLKLERNKIVGFKISKATKGNLIRELIKAVELGKIKYTEEVASEMEVFEYSYNFSTGYLSYQAQDGYHDDMVIALALAWYIFNKRTKRTNAYSFMRA</sequence>
<evidence type="ECO:0008006" key="3">
    <source>
        <dbReference type="Google" id="ProtNLM"/>
    </source>
</evidence>
<name>A0A8H9G1D5_9SPHI</name>
<dbReference type="SUPFAM" id="SSF52540">
    <property type="entry name" value="P-loop containing nucleoside triphosphate hydrolases"/>
    <property type="match status" value="1"/>
</dbReference>
<dbReference type="EMBL" id="BMKM01000008">
    <property type="protein sequence ID" value="GGE28197.1"/>
    <property type="molecule type" value="Genomic_DNA"/>
</dbReference>
<dbReference type="Pfam" id="PF03237">
    <property type="entry name" value="Terminase_6N"/>
    <property type="match status" value="1"/>
</dbReference>
<dbReference type="Gene3D" id="3.30.420.240">
    <property type="match status" value="1"/>
</dbReference>
<dbReference type="Proteomes" id="UP000614460">
    <property type="component" value="Unassembled WGS sequence"/>
</dbReference>
<keyword evidence="2" id="KW-1185">Reference proteome</keyword>
<evidence type="ECO:0000313" key="2">
    <source>
        <dbReference type="Proteomes" id="UP000614460"/>
    </source>
</evidence>
<evidence type="ECO:0000313" key="1">
    <source>
        <dbReference type="EMBL" id="GGE28197.1"/>
    </source>
</evidence>